<dbReference type="VEuPathDB" id="VectorBase:GAUT032875"/>
<dbReference type="EnsemblMetazoa" id="GAUT032875-RA">
    <property type="protein sequence ID" value="GAUT032875-PA"/>
    <property type="gene ID" value="GAUT032875"/>
</dbReference>
<name>A0A1A9VCH5_GLOAU</name>
<keyword evidence="3" id="KW-1185">Reference proteome</keyword>
<protein>
    <submittedName>
        <fullName evidence="2">Uncharacterized protein</fullName>
    </submittedName>
</protein>
<proteinExistence type="predicted"/>
<evidence type="ECO:0000256" key="1">
    <source>
        <dbReference type="SAM" id="MobiDB-lite"/>
    </source>
</evidence>
<evidence type="ECO:0000313" key="3">
    <source>
        <dbReference type="Proteomes" id="UP000078200"/>
    </source>
</evidence>
<dbReference type="Proteomes" id="UP000078200">
    <property type="component" value="Unassembled WGS sequence"/>
</dbReference>
<sequence>MTVNDNDDDDDDDDDDDGDDDNGDDDANRNKSLACVVFIMKFYWLQMVSIGGGQQVEKWAKGSRSRAHMVRQWKLKVFGNYSDILPQKQYADVIGRKAVDLRIASPRNLYFEDKAYYTIGLILKIDENILMDRFSLLMLGSSQWFYGMVMVFDIKYANSSRIENSYCRKNFFRVQLMTGNSFLFST</sequence>
<evidence type="ECO:0000313" key="2">
    <source>
        <dbReference type="EnsemblMetazoa" id="GAUT032875-PA"/>
    </source>
</evidence>
<dbReference type="AlphaFoldDB" id="A0A1A9VCH5"/>
<feature type="region of interest" description="Disordered" evidence="1">
    <location>
        <begin position="1"/>
        <end position="26"/>
    </location>
</feature>
<reference evidence="2" key="1">
    <citation type="submission" date="2020-05" db="UniProtKB">
        <authorList>
            <consortium name="EnsemblMetazoa"/>
        </authorList>
    </citation>
    <scope>IDENTIFICATION</scope>
    <source>
        <strain evidence="2">TTRI</strain>
    </source>
</reference>
<accession>A0A1A9VCH5</accession>
<feature type="compositionally biased region" description="Acidic residues" evidence="1">
    <location>
        <begin position="1"/>
        <end position="25"/>
    </location>
</feature>
<organism evidence="2 3">
    <name type="scientific">Glossina austeni</name>
    <name type="common">Savannah tsetse fly</name>
    <dbReference type="NCBI Taxonomy" id="7395"/>
    <lineage>
        <taxon>Eukaryota</taxon>
        <taxon>Metazoa</taxon>
        <taxon>Ecdysozoa</taxon>
        <taxon>Arthropoda</taxon>
        <taxon>Hexapoda</taxon>
        <taxon>Insecta</taxon>
        <taxon>Pterygota</taxon>
        <taxon>Neoptera</taxon>
        <taxon>Endopterygota</taxon>
        <taxon>Diptera</taxon>
        <taxon>Brachycera</taxon>
        <taxon>Muscomorpha</taxon>
        <taxon>Hippoboscoidea</taxon>
        <taxon>Glossinidae</taxon>
        <taxon>Glossina</taxon>
    </lineage>
</organism>